<accession>A0AAV4SV56</accession>
<keyword evidence="2" id="KW-1185">Reference proteome</keyword>
<dbReference type="EMBL" id="BPLQ01008296">
    <property type="protein sequence ID" value="GIY36447.1"/>
    <property type="molecule type" value="Genomic_DNA"/>
</dbReference>
<comment type="caution">
    <text evidence="1">The sequence shown here is derived from an EMBL/GenBank/DDBJ whole genome shotgun (WGS) entry which is preliminary data.</text>
</comment>
<dbReference type="AlphaFoldDB" id="A0AAV4SV56"/>
<evidence type="ECO:0000313" key="1">
    <source>
        <dbReference type="EMBL" id="GIY36447.1"/>
    </source>
</evidence>
<gene>
    <name evidence="1" type="ORF">CDAR_561271</name>
</gene>
<proteinExistence type="predicted"/>
<organism evidence="1 2">
    <name type="scientific">Caerostris darwini</name>
    <dbReference type="NCBI Taxonomy" id="1538125"/>
    <lineage>
        <taxon>Eukaryota</taxon>
        <taxon>Metazoa</taxon>
        <taxon>Ecdysozoa</taxon>
        <taxon>Arthropoda</taxon>
        <taxon>Chelicerata</taxon>
        <taxon>Arachnida</taxon>
        <taxon>Araneae</taxon>
        <taxon>Araneomorphae</taxon>
        <taxon>Entelegynae</taxon>
        <taxon>Araneoidea</taxon>
        <taxon>Araneidae</taxon>
        <taxon>Caerostris</taxon>
    </lineage>
</organism>
<protein>
    <submittedName>
        <fullName evidence="1">Uncharacterized protein</fullName>
    </submittedName>
</protein>
<sequence length="80" mass="9438">MFQEVILQDFVRQSFGKIANKDSLSKFVTVSVFVAPNGCDGKCERVCFIIIIFFLTREILLYYTRIFYRFYFSNGWNGIL</sequence>
<evidence type="ECO:0000313" key="2">
    <source>
        <dbReference type="Proteomes" id="UP001054837"/>
    </source>
</evidence>
<reference evidence="1 2" key="1">
    <citation type="submission" date="2021-06" db="EMBL/GenBank/DDBJ databases">
        <title>Caerostris darwini draft genome.</title>
        <authorList>
            <person name="Kono N."/>
            <person name="Arakawa K."/>
        </authorList>
    </citation>
    <scope>NUCLEOTIDE SEQUENCE [LARGE SCALE GENOMIC DNA]</scope>
</reference>
<name>A0AAV4SV56_9ARAC</name>
<dbReference type="Proteomes" id="UP001054837">
    <property type="component" value="Unassembled WGS sequence"/>
</dbReference>